<name>A0A0G2GNP9_PHACM</name>
<dbReference type="Pfam" id="PF23726">
    <property type="entry name" value="Beta-prop_RSE1_2nd"/>
    <property type="match status" value="1"/>
</dbReference>
<dbReference type="InterPro" id="IPR015943">
    <property type="entry name" value="WD40/YVTN_repeat-like_dom_sf"/>
</dbReference>
<comment type="subcellular location">
    <subcellularLocation>
        <location evidence="1">Nucleus</location>
    </subcellularLocation>
</comment>
<gene>
    <name evidence="9" type="ORF">UCRPC4_g02090</name>
</gene>
<dbReference type="Pfam" id="PF10433">
    <property type="entry name" value="Beta-prop_RSE1_1st"/>
    <property type="match status" value="1"/>
</dbReference>
<reference evidence="9 10" key="1">
    <citation type="submission" date="2015-05" db="EMBL/GenBank/DDBJ databases">
        <title>Distinctive expansion of gene families associated with plant cell wall degradation and secondary metabolism in the genomes of grapevine trunk pathogens.</title>
        <authorList>
            <person name="Lawrence D.P."/>
            <person name="Travadon R."/>
            <person name="Rolshausen P.E."/>
            <person name="Baumgartner K."/>
        </authorList>
    </citation>
    <scope>NUCLEOTIDE SEQUENCE [LARGE SCALE GENOMIC DNA]</scope>
    <source>
        <strain evidence="9">UCRPC4</strain>
    </source>
</reference>
<dbReference type="InterPro" id="IPR018846">
    <property type="entry name" value="Beta-prop_RSE1/DDB1/CPSF1_1st"/>
</dbReference>
<dbReference type="InterPro" id="IPR004871">
    <property type="entry name" value="RSE1/DDB1/CPSF1_C"/>
</dbReference>
<evidence type="ECO:0000256" key="1">
    <source>
        <dbReference type="ARBA" id="ARBA00004123"/>
    </source>
</evidence>
<evidence type="ECO:0000259" key="7">
    <source>
        <dbReference type="Pfam" id="PF10433"/>
    </source>
</evidence>
<proteinExistence type="inferred from homology"/>
<keyword evidence="4" id="KW-0507">mRNA processing</keyword>
<dbReference type="Gene3D" id="2.130.10.10">
    <property type="entry name" value="YVTN repeat-like/Quinoprotein amine dehydrogenase"/>
    <property type="match status" value="3"/>
</dbReference>
<evidence type="ECO:0000256" key="3">
    <source>
        <dbReference type="ARBA" id="ARBA00014577"/>
    </source>
</evidence>
<sequence length="1190" mass="129995">MAYIVPIHRPSGVRHALKLRFLDPEEDSLIVAKSNRLEIYNSTPEGLVLLHSKTIYGFVTMLEKLRPSWSHTDHLFVGTDRYQYFTVSWDPVARQLKTEQSYVDQADKVLRDSREGDRSHIDPTGRFMSLELFEGVLTVLPIGNQQRKVSTGRRTSTQNSVDTGTLGSPLQARIEELIVRSSAFLQTDVNSKEKPRIAFLWDDNQDHPQLRLRELSYTGGVGGDHGSVELNAVADLRAKLDLGVSHLIPVSAPYGGFLVLGERSIVYVDNQLNNTISKSLEGDATVWTAWDKVDDQRWILGDDYGHLFFLMIDVEDKVVQGWQLDRVGNVSKPSVLVYLEGGYVYVGSSTGDSQVVRISEEGIEVVQSFANIAPILDFTIMDLGRGAEGGQASEFSSGQARIVTASGAWQDGSIRSVRSGVGMEDLGTVGEMSHITDLWALGSTGIDDVHDTLLVTFVNETRIFKFSPEAEVEEVDNFFGFELQGSTLLATNLANRRLLQIHSAGFVLVDLESGMNIARWSPKDTTNKITSAAANDDRLIIVENGTTLTVFDVSNDLQQISEKSFSQDSQIASVTIPVAPATCCIVSFWQNAEIGIFDLSTLDLQYSQSLGESGVAIPRSVLVANILVDGPPTLFIAMADGTVVTFIFDPEEGTLSGSNRIILGSEPVSFKKLPRGNGQSNVFATCEQPSLIYTSEDRVIYSAVNADKASRVCHFNSEAYPGSIAIATPEELKLALIDTERTTQLQSLPVGETVRCVAYATTQKAFGMGCIRRILENGEEAFLSSFKIADEVTFNHLHSYELNDGELVECVISTGPPDDDDQSGHGEMFILGTSVLEEAAEATVRGRILVFEISRDRKIKLVTEQSVKGACRSLAMCDGKIVAGLVKTVVIYALTPQPPSFSTVHLAKLATYRTATNPLSLCVTPVAASTPKGKSPSQSSFTIAVADLMKSLSILTYTPSPPGTGEPDSLVEVARHFTTLWSSAVTTISPNEWLLADMEGNLLVLRRNERGVTEDDRRRLEVTSEMLLGEVVNSIVPVNVPTAIASDTTSSADSNPITAPVTPAKLGETPVTPQAFLATVEGGVYLFATIKPLYQDLLMRLQSAIASRVKAPGHMPWNKYRAFKNEIREMDEPFRFVDGELVERFLDLDDDGMTSVVDEVGTTGLGVGASGDHIRVEDVKVMIEGLRRLH</sequence>
<reference evidence="9 10" key="2">
    <citation type="submission" date="2015-05" db="EMBL/GenBank/DDBJ databases">
        <authorList>
            <person name="Morales-Cruz A."/>
            <person name="Amrine K.C."/>
            <person name="Cantu D."/>
        </authorList>
    </citation>
    <scope>NUCLEOTIDE SEQUENCE [LARGE SCALE GENOMIC DNA]</scope>
    <source>
        <strain evidence="9">UCRPC4</strain>
    </source>
</reference>
<evidence type="ECO:0000256" key="4">
    <source>
        <dbReference type="ARBA" id="ARBA00022664"/>
    </source>
</evidence>
<accession>A0A0G2GNP9</accession>
<comment type="caution">
    <text evidence="9">The sequence shown here is derived from an EMBL/GenBank/DDBJ whole genome shotgun (WGS) entry which is preliminary data.</text>
</comment>
<dbReference type="GO" id="GO:0006397">
    <property type="term" value="P:mRNA processing"/>
    <property type="evidence" value="ECO:0007669"/>
    <property type="project" value="UniProtKB-KW"/>
</dbReference>
<protein>
    <recommendedName>
        <fullName evidence="3">DNA damage-binding protein 1</fullName>
    </recommendedName>
</protein>
<feature type="domain" description="RSE1/DDB1/CPSF1 C-terminal" evidence="6">
    <location>
        <begin position="784"/>
        <end position="1147"/>
    </location>
</feature>
<keyword evidence="5" id="KW-0539">Nucleus</keyword>
<dbReference type="InterPro" id="IPR011047">
    <property type="entry name" value="Quinoprotein_ADH-like_sf"/>
</dbReference>
<dbReference type="Gene3D" id="1.10.150.910">
    <property type="match status" value="1"/>
</dbReference>
<dbReference type="InterPro" id="IPR050358">
    <property type="entry name" value="RSE1/DDB1/CFT1"/>
</dbReference>
<evidence type="ECO:0000259" key="8">
    <source>
        <dbReference type="Pfam" id="PF23726"/>
    </source>
</evidence>
<comment type="similarity">
    <text evidence="2">Belongs to the DDB1 family.</text>
</comment>
<evidence type="ECO:0000256" key="5">
    <source>
        <dbReference type="ARBA" id="ARBA00023242"/>
    </source>
</evidence>
<dbReference type="EMBL" id="LCWF01000050">
    <property type="protein sequence ID" value="KKY25033.1"/>
    <property type="molecule type" value="Genomic_DNA"/>
</dbReference>
<dbReference type="SUPFAM" id="SSF50998">
    <property type="entry name" value="Quinoprotein alcohol dehydrogenase-like"/>
    <property type="match status" value="1"/>
</dbReference>
<organism evidence="9 10">
    <name type="scientific">Phaeomoniella chlamydospora</name>
    <name type="common">Phaeoacremonium chlamydosporum</name>
    <dbReference type="NCBI Taxonomy" id="158046"/>
    <lineage>
        <taxon>Eukaryota</taxon>
        <taxon>Fungi</taxon>
        <taxon>Dikarya</taxon>
        <taxon>Ascomycota</taxon>
        <taxon>Pezizomycotina</taxon>
        <taxon>Eurotiomycetes</taxon>
        <taxon>Chaetothyriomycetidae</taxon>
        <taxon>Phaeomoniellales</taxon>
        <taxon>Phaeomoniellaceae</taxon>
        <taxon>Phaeomoniella</taxon>
    </lineage>
</organism>
<dbReference type="InterPro" id="IPR058543">
    <property type="entry name" value="Beta-prop_RSE1/DDB1/CPSF1_2nd"/>
</dbReference>
<dbReference type="Pfam" id="PF03178">
    <property type="entry name" value="CPSF_A"/>
    <property type="match status" value="1"/>
</dbReference>
<keyword evidence="10" id="KW-1185">Reference proteome</keyword>
<dbReference type="GO" id="GO:0003676">
    <property type="term" value="F:nucleic acid binding"/>
    <property type="evidence" value="ECO:0007669"/>
    <property type="project" value="InterPro"/>
</dbReference>
<dbReference type="Proteomes" id="UP000053317">
    <property type="component" value="Unassembled WGS sequence"/>
</dbReference>
<evidence type="ECO:0000313" key="9">
    <source>
        <dbReference type="EMBL" id="KKY25033.1"/>
    </source>
</evidence>
<dbReference type="AlphaFoldDB" id="A0A0G2GNP9"/>
<evidence type="ECO:0000313" key="10">
    <source>
        <dbReference type="Proteomes" id="UP000053317"/>
    </source>
</evidence>
<dbReference type="PANTHER" id="PTHR10644">
    <property type="entry name" value="DNA REPAIR/RNA PROCESSING CPSF FAMILY"/>
    <property type="match status" value="1"/>
</dbReference>
<dbReference type="OrthoDB" id="433457at2759"/>
<evidence type="ECO:0000259" key="6">
    <source>
        <dbReference type="Pfam" id="PF03178"/>
    </source>
</evidence>
<dbReference type="GO" id="GO:0005634">
    <property type="term" value="C:nucleus"/>
    <property type="evidence" value="ECO:0007669"/>
    <property type="project" value="UniProtKB-SubCell"/>
</dbReference>
<feature type="domain" description="RSE1/DDB1/CPSF1 first beta-propeller" evidence="7">
    <location>
        <begin position="13"/>
        <end position="369"/>
    </location>
</feature>
<feature type="domain" description="RSE1/DDB1/CPSF1 second beta-propeller" evidence="8">
    <location>
        <begin position="425"/>
        <end position="735"/>
    </location>
</feature>
<evidence type="ECO:0000256" key="2">
    <source>
        <dbReference type="ARBA" id="ARBA00007453"/>
    </source>
</evidence>